<reference evidence="1 2" key="1">
    <citation type="journal article" date="2022" name="bioRxiv">
        <title>The genome of the oomycete Peronosclerospora sorghi, a cosmopolitan pathogen of maize and sorghum, is inflated with dispersed pseudogenes.</title>
        <authorList>
            <person name="Fletcher K."/>
            <person name="Martin F."/>
            <person name="Isakeit T."/>
            <person name="Cavanaugh K."/>
            <person name="Magill C."/>
            <person name="Michelmore R."/>
        </authorList>
    </citation>
    <scope>NUCLEOTIDE SEQUENCE [LARGE SCALE GENOMIC DNA]</scope>
    <source>
        <strain evidence="1">P6</strain>
    </source>
</reference>
<dbReference type="EMBL" id="CM047582">
    <property type="protein sequence ID" value="KAI9915238.1"/>
    <property type="molecule type" value="Genomic_DNA"/>
</dbReference>
<sequence>MSSSETDASSSSAPGADGSGCSAACSLRNVRATPSVPSSLAPMETQNTLTRMTTIEGRDASRRACVLAPPSLKRIVLNPRAYLTPFSILILGHHLPVLIAYGAMQHAHVTTVKHACARLAHLSHWLFVAFFFHLVLAVLMLANVLYTLSTRVYHERRPEGWLILLIFLGYGANLGWATYGEADFRTDTTLCDDGDDVQTRAHAIGAVQHFDFIFTLCVVATGACTSYMCGVHSGDDVTEAERRWQRRCLCCFHACTCHKTVEHEGDDDVFESLGRVLGKFFVVRYKTNRYEGLSCTDLKFSLDLVAQMQAQERAEETHARLDRAAQGLATVHHFAPEDEERRLRDLAFYCRLAIGIYGWPIYVWYAPCYWFRIFGCCKQPLEDQVFEHDNVVHGNRASFLNYTGVQTRDLVYLNCHNFVFEAPYCIVRDRARRELILSVRGSMSFYDFVTDGLAQIVRMAPQELPEDIPYAFDTRTHYGMLCTARQIFKNLQEGTRKPVFWDFALAHCAVDRRHAPKAAAAPPLPRPWHIVVCGHSMGAGVGCILAILLRKIFPATTAFLYAPPPLLDPETARWTKSFATTAVYGDDLVPRLSISNLSQLRDEMATQYDAVATEPLYKVKFRRHWTYKRVHDAAPEPATDARSTQVDTSSHATSLLHVGRASSDFGATGLDLRPRPSRDLSNATMITLPQEDATQEVDVPGEIVHIETVARARRCGCTMLLGEQALQYTLRDARYFRRILVTPRAVQDHMVHHYDRKIRHLVHQCMEFESPVAAPRQAGTASWRQDEPHEGERTPEAGYEEIAAVV</sequence>
<keyword evidence="2" id="KW-1185">Reference proteome</keyword>
<dbReference type="Proteomes" id="UP001163321">
    <property type="component" value="Chromosome 3"/>
</dbReference>
<proteinExistence type="predicted"/>
<protein>
    <submittedName>
        <fullName evidence="1">Uncharacterized protein</fullName>
    </submittedName>
</protein>
<comment type="caution">
    <text evidence="1">The sequence shown here is derived from an EMBL/GenBank/DDBJ whole genome shotgun (WGS) entry which is preliminary data.</text>
</comment>
<accession>A0ACC0WAV9</accession>
<evidence type="ECO:0000313" key="2">
    <source>
        <dbReference type="Proteomes" id="UP001163321"/>
    </source>
</evidence>
<evidence type="ECO:0000313" key="1">
    <source>
        <dbReference type="EMBL" id="KAI9915238.1"/>
    </source>
</evidence>
<name>A0ACC0WAV9_9STRA</name>
<gene>
    <name evidence="1" type="ORF">PsorP6_007043</name>
</gene>
<organism evidence="1 2">
    <name type="scientific">Peronosclerospora sorghi</name>
    <dbReference type="NCBI Taxonomy" id="230839"/>
    <lineage>
        <taxon>Eukaryota</taxon>
        <taxon>Sar</taxon>
        <taxon>Stramenopiles</taxon>
        <taxon>Oomycota</taxon>
        <taxon>Peronosporomycetes</taxon>
        <taxon>Peronosporales</taxon>
        <taxon>Peronosporaceae</taxon>
        <taxon>Peronosclerospora</taxon>
    </lineage>
</organism>